<dbReference type="KEGG" id="zju:107414530"/>
<evidence type="ECO:0000313" key="5">
    <source>
        <dbReference type="Proteomes" id="UP001652623"/>
    </source>
</evidence>
<feature type="signal peptide" evidence="3">
    <location>
        <begin position="1"/>
        <end position="23"/>
    </location>
</feature>
<keyword evidence="2" id="KW-0326">Glycosidase</keyword>
<dbReference type="AlphaFoldDB" id="A0A6P3ZIH4"/>
<organism evidence="5 6">
    <name type="scientific">Ziziphus jujuba</name>
    <name type="common">Chinese jujube</name>
    <name type="synonym">Ziziphus sativa</name>
    <dbReference type="NCBI Taxonomy" id="326968"/>
    <lineage>
        <taxon>Eukaryota</taxon>
        <taxon>Viridiplantae</taxon>
        <taxon>Streptophyta</taxon>
        <taxon>Embryophyta</taxon>
        <taxon>Tracheophyta</taxon>
        <taxon>Spermatophyta</taxon>
        <taxon>Magnoliopsida</taxon>
        <taxon>eudicotyledons</taxon>
        <taxon>Gunneridae</taxon>
        <taxon>Pentapetalae</taxon>
        <taxon>rosids</taxon>
        <taxon>fabids</taxon>
        <taxon>Rosales</taxon>
        <taxon>Rhamnaceae</taxon>
        <taxon>Paliureae</taxon>
        <taxon>Ziziphus</taxon>
    </lineage>
</organism>
<evidence type="ECO:0000256" key="1">
    <source>
        <dbReference type="ARBA" id="ARBA00022801"/>
    </source>
</evidence>
<evidence type="ECO:0000259" key="4">
    <source>
        <dbReference type="PROSITE" id="PS51910"/>
    </source>
</evidence>
<dbReference type="Gene3D" id="3.20.20.80">
    <property type="entry name" value="Glycosidases"/>
    <property type="match status" value="1"/>
</dbReference>
<dbReference type="Proteomes" id="UP001652623">
    <property type="component" value="Chromosome 8"/>
</dbReference>
<dbReference type="SUPFAM" id="SSF51445">
    <property type="entry name" value="(Trans)glycosidases"/>
    <property type="match status" value="1"/>
</dbReference>
<evidence type="ECO:0000256" key="3">
    <source>
        <dbReference type="SAM" id="SignalP"/>
    </source>
</evidence>
<dbReference type="GO" id="GO:0000272">
    <property type="term" value="P:polysaccharide catabolic process"/>
    <property type="evidence" value="ECO:0007669"/>
    <property type="project" value="UniProtKB-KW"/>
</dbReference>
<dbReference type="InterPro" id="IPR017853">
    <property type="entry name" value="GH"/>
</dbReference>
<protein>
    <submittedName>
        <fullName evidence="6 7">Hevamine-A-like</fullName>
    </submittedName>
</protein>
<feature type="domain" description="GH18" evidence="4">
    <location>
        <begin position="1"/>
        <end position="256"/>
    </location>
</feature>
<dbReference type="InParanoid" id="A0A6P3ZIH4"/>
<dbReference type="GO" id="GO:0008843">
    <property type="term" value="F:endochitinase activity"/>
    <property type="evidence" value="ECO:0007669"/>
    <property type="project" value="UniProtKB-EC"/>
</dbReference>
<dbReference type="GeneID" id="107414530"/>
<dbReference type="InterPro" id="IPR050542">
    <property type="entry name" value="Glycosyl_Hydrlase18_Chitinase"/>
</dbReference>
<sequence>MRLLANLLLACLLTSALIQISNAQGGISIYWGTYGSDYYDEKSLVETCETGLYSIVNVGSVSQFGNGLDIEIDLSITALQIHLIAPMLANTFNLFGDDTVFHDYLARYLKDYSEEGTKPVYLSVAPQCPYPDDYLEDVIDTGVFDYVWVQFYQTQQYRNATCEYTTEAGADNLLSAWNTWTSSLKESEKLFLGLPASTNASFTGYVPADVLINQILPEIKDTSRYGGVMLWNRYYDIKSNYSSSIVDHVNLELIRQKTD</sequence>
<dbReference type="PROSITE" id="PS51910">
    <property type="entry name" value="GH18_2"/>
    <property type="match status" value="1"/>
</dbReference>
<dbReference type="GO" id="GO:0006032">
    <property type="term" value="P:chitin catabolic process"/>
    <property type="evidence" value="ECO:0007669"/>
    <property type="project" value="UniProtKB-KW"/>
</dbReference>
<dbReference type="RefSeq" id="XP_015878153.1">
    <property type="nucleotide sequence ID" value="XM_016022667.1"/>
</dbReference>
<evidence type="ECO:0000313" key="6">
    <source>
        <dbReference type="RefSeq" id="XP_015878153.1"/>
    </source>
</evidence>
<keyword evidence="1" id="KW-0378">Hydrolase</keyword>
<evidence type="ECO:0000313" key="7">
    <source>
        <dbReference type="RefSeq" id="XP_060675868.1"/>
    </source>
</evidence>
<feature type="chain" id="PRO_5028115882" evidence="3">
    <location>
        <begin position="24"/>
        <end position="259"/>
    </location>
</feature>
<accession>A0A6P3ZIH4</accession>
<dbReference type="InterPro" id="IPR001223">
    <property type="entry name" value="Glyco_hydro18_cat"/>
</dbReference>
<dbReference type="PANTHER" id="PTHR45708">
    <property type="entry name" value="ENDOCHITINASE"/>
    <property type="match status" value="1"/>
</dbReference>
<reference evidence="6" key="1">
    <citation type="submission" date="2025-04" db="UniProtKB">
        <authorList>
            <consortium name="RefSeq"/>
        </authorList>
    </citation>
    <scope>IDENTIFICATION</scope>
    <source>
        <tissue evidence="6">In vitro plantlets</tissue>
        <tissue evidence="7">Seedling</tissue>
    </source>
</reference>
<evidence type="ECO:0000256" key="2">
    <source>
        <dbReference type="ARBA" id="ARBA00023295"/>
    </source>
</evidence>
<keyword evidence="5" id="KW-1185">Reference proteome</keyword>
<dbReference type="RefSeq" id="XP_060675868.1">
    <property type="nucleotide sequence ID" value="XM_060819885.1"/>
</dbReference>
<name>A0A6P3ZIH4_ZIZJJ</name>
<dbReference type="GO" id="GO:0005576">
    <property type="term" value="C:extracellular region"/>
    <property type="evidence" value="ECO:0007669"/>
    <property type="project" value="TreeGrafter"/>
</dbReference>
<keyword evidence="3" id="KW-0732">Signal</keyword>
<gene>
    <name evidence="6" type="primary">LOC107414530</name>
    <name evidence="7" type="synonym">LOC132805103</name>
</gene>
<proteinExistence type="predicted"/>
<dbReference type="PANTHER" id="PTHR45708:SF49">
    <property type="entry name" value="ENDOCHITINASE"/>
    <property type="match status" value="1"/>
</dbReference>